<dbReference type="Gene3D" id="1.25.40.10">
    <property type="entry name" value="Tetratricopeptide repeat domain"/>
    <property type="match status" value="1"/>
</dbReference>
<dbReference type="InterPro" id="IPR019734">
    <property type="entry name" value="TPR_rpt"/>
</dbReference>
<name>A0A554A423_9BACI</name>
<gene>
    <name evidence="2" type="ORF">FN960_02495</name>
</gene>
<feature type="coiled-coil region" evidence="1">
    <location>
        <begin position="22"/>
        <end position="49"/>
    </location>
</feature>
<protein>
    <submittedName>
        <fullName evidence="2">Tetratricopeptide repeat protein</fullName>
    </submittedName>
</protein>
<dbReference type="EMBL" id="VLXZ01000001">
    <property type="protein sequence ID" value="TSB48443.1"/>
    <property type="molecule type" value="Genomic_DNA"/>
</dbReference>
<proteinExistence type="predicted"/>
<dbReference type="Pfam" id="PF18801">
    <property type="entry name" value="RapH_N"/>
    <property type="match status" value="1"/>
</dbReference>
<dbReference type="Pfam" id="PF13181">
    <property type="entry name" value="TPR_8"/>
    <property type="match status" value="2"/>
</dbReference>
<dbReference type="Proteomes" id="UP000318521">
    <property type="component" value="Unassembled WGS sequence"/>
</dbReference>
<dbReference type="AlphaFoldDB" id="A0A554A423"/>
<sequence length="368" mass="43737">METLVAPELVGSKLVEWYSCIVENDVEQAEECKKNVDELISQMREHREHKLVGTHYKLVKLRHEFMLKKLNMEVTPEELENMKIDSEASDERLKYLYYFMTAMYEVYKSRFKSAVRIFEIASRYLHNVNDVYEKGEFYGIYGFCHYRLDDFTSAVKFTKKSMEIFSESGSKYEEKILNGHLILAYIATELNQYEKAEEIYNQITEKSHLYPYTDIIVKRGLALNRIRQKKLIEAKSYLIESLSISEIEGTVTEVRNKYNLANTLYRLDQHQKAKKILDQAEEKALEYNMIEQIAKANITRGLYQEHRIEIINEGLEMLYENELFFEFSEMSEEVADYFEKNKDYFNAFVYLKKAHHTPNNIKILEEIQ</sequence>
<dbReference type="InterPro" id="IPR011990">
    <property type="entry name" value="TPR-like_helical_dom_sf"/>
</dbReference>
<evidence type="ECO:0000313" key="3">
    <source>
        <dbReference type="Proteomes" id="UP000318521"/>
    </source>
</evidence>
<dbReference type="OrthoDB" id="2957368at2"/>
<organism evidence="2 3">
    <name type="scientific">Alkalicoccobacillus porphyridii</name>
    <dbReference type="NCBI Taxonomy" id="2597270"/>
    <lineage>
        <taxon>Bacteria</taxon>
        <taxon>Bacillati</taxon>
        <taxon>Bacillota</taxon>
        <taxon>Bacilli</taxon>
        <taxon>Bacillales</taxon>
        <taxon>Bacillaceae</taxon>
        <taxon>Alkalicoccobacillus</taxon>
    </lineage>
</organism>
<keyword evidence="3" id="KW-1185">Reference proteome</keyword>
<evidence type="ECO:0000313" key="2">
    <source>
        <dbReference type="EMBL" id="TSB48443.1"/>
    </source>
</evidence>
<accession>A0A554A423</accession>
<keyword evidence="1" id="KW-0175">Coiled coil</keyword>
<comment type="caution">
    <text evidence="2">The sequence shown here is derived from an EMBL/GenBank/DDBJ whole genome shotgun (WGS) entry which is preliminary data.</text>
</comment>
<dbReference type="SUPFAM" id="SSF48452">
    <property type="entry name" value="TPR-like"/>
    <property type="match status" value="2"/>
</dbReference>
<dbReference type="RefSeq" id="WP_143846787.1">
    <property type="nucleotide sequence ID" value="NZ_VLXZ01000001.1"/>
</dbReference>
<reference evidence="2 3" key="1">
    <citation type="submission" date="2019-07" db="EMBL/GenBank/DDBJ databases">
        <authorList>
            <person name="Park Y.J."/>
            <person name="Jeong S.E."/>
            <person name="Jung H.S."/>
        </authorList>
    </citation>
    <scope>NUCLEOTIDE SEQUENCE [LARGE SCALE GENOMIC DNA]</scope>
    <source>
        <strain evidence="3">P16(2019)</strain>
    </source>
</reference>
<evidence type="ECO:0000256" key="1">
    <source>
        <dbReference type="SAM" id="Coils"/>
    </source>
</evidence>